<evidence type="ECO:0000313" key="2">
    <source>
        <dbReference type="Proteomes" id="UP000243820"/>
    </source>
</evidence>
<dbReference type="EMBL" id="LMVO01000045">
    <property type="protein sequence ID" value="PAV08621.1"/>
    <property type="molecule type" value="Genomic_DNA"/>
</dbReference>
<name>A0AAX0Q7A6_9EURY</name>
<accession>A0AAX0Q7A6</accession>
<proteinExistence type="predicted"/>
<evidence type="ECO:0008006" key="3">
    <source>
        <dbReference type="Google" id="ProtNLM"/>
    </source>
</evidence>
<comment type="caution">
    <text evidence="1">The sequence shown here is derived from an EMBL/GenBank/DDBJ whole genome shotgun (WGS) entry which is preliminary data.</text>
</comment>
<dbReference type="RefSeq" id="WP_095642527.1">
    <property type="nucleotide sequence ID" value="NZ_LMVO01000045.1"/>
</dbReference>
<gene>
    <name evidence="1" type="ORF">ASJ83_03385</name>
</gene>
<dbReference type="AlphaFoldDB" id="A0AAX0Q7A6"/>
<dbReference type="Proteomes" id="UP000243820">
    <property type="component" value="Unassembled WGS sequence"/>
</dbReference>
<reference evidence="1 2" key="1">
    <citation type="journal article" date="2017" name="BMC Genomics">
        <title>Genomic analysis of methanogenic archaea reveals a shift towards energy conservation.</title>
        <authorList>
            <person name="Gilmore S.P."/>
            <person name="Henske J.K."/>
            <person name="Sexton J.A."/>
            <person name="Solomon K.V."/>
            <person name="Seppala S."/>
            <person name="Yoo J.I."/>
            <person name="Huyett L.M."/>
            <person name="Pressman A."/>
            <person name="Cogan J.Z."/>
            <person name="Kivenson V."/>
            <person name="Peng X."/>
            <person name="Tan Y."/>
            <person name="Valentine D.L."/>
            <person name="O'Malley M.A."/>
        </authorList>
    </citation>
    <scope>NUCLEOTIDE SEQUENCE [LARGE SCALE GENOMIC DNA]</scope>
    <source>
        <strain evidence="1 2">XII</strain>
    </source>
</reference>
<protein>
    <recommendedName>
        <fullName evidence="3">DUF3821 domain-containing protein</fullName>
    </recommendedName>
</protein>
<sequence length="811" mass="86622">MSVNTKNIISIILLAGIILCLFTGTVSARYATAAGENAGINLSDTVYRGENNLDFSAFSSGGYTVDYLQHVTDGDQIALINQIASVGQTQAPGTYGAWNNSIGRLGFAVCTIAELNLGKIAVTPYATTVTDSNPNSISKAAQVVFYISGSNLHPDQLNGNWNGFTITNTQTGVQTQEITNIGGSTQSLRNVPDPTDKTNANYAFKLVDQSLIPAGDSTPVTISFNIELNGLPTQKTQIQYSFTAVQSTFSLTGANIAAGNTGTAVLTGIPFTAYTVVLSETGSDTPYFNPAEGVVIIDAHTITATPGWNGTVSLPITVPANASAGNYPITASGSGTVKSASITVAATTISLIFDAPPSDAVSGLFAEGDYIKLSGTVKGALSNVDIYFYITGPNLPENGVSLTGTPVVDGDPSTFTIFTYSIVLNLWEGGWITSGFEPGTYTIHANLQPYGYRESSTPKGKGYSSDISHDYVISDQSIHAKSDETNSGYFTQGDYLRYNISARGSPGTKGGMYGDVRWYIIGSNFRYADMKSKYLLIEDTSMFGLFAPQGTTSFEYNRSFSYDLGPGTYYLILQHPGPNAVFDVTPDITGGSFSVINTAWGSSANLGTQQSDNAAYTLTNAISDPNSDDLYVITEFTIEKPRIEITQLGNTPIGTTITIQGTTNYYTDDTFSLKIQRLDFENPDNNIAMMIPTERIQPSSVSPYAKYMSRPFSFGEIDTSTWFPGTYEAKVTNIDTGVTTAMTFTVGGESEVDSTVTGETYDPALTTQQTPEPVQTNLPVSTPIPTQTKSSGFIYVVPAIFAGLVPYLRRK</sequence>
<organism evidence="1 2">
    <name type="scientific">Methanocorpusculum parvum</name>
    <dbReference type="NCBI Taxonomy" id="2193"/>
    <lineage>
        <taxon>Archaea</taxon>
        <taxon>Methanobacteriati</taxon>
        <taxon>Methanobacteriota</taxon>
        <taxon>Stenosarchaea group</taxon>
        <taxon>Methanomicrobia</taxon>
        <taxon>Methanomicrobiales</taxon>
        <taxon>Methanocorpusculaceae</taxon>
        <taxon>Methanocorpusculum</taxon>
    </lineage>
</organism>
<evidence type="ECO:0000313" key="1">
    <source>
        <dbReference type="EMBL" id="PAV08621.1"/>
    </source>
</evidence>
<keyword evidence="2" id="KW-1185">Reference proteome</keyword>